<accession>A0A6G1CPE0</accession>
<evidence type="ECO:0000313" key="3">
    <source>
        <dbReference type="Proteomes" id="UP000479710"/>
    </source>
</evidence>
<sequence length="59" mass="6083">MVRLTGGDGRTPSTPLTRCRNGWPGRSQLTSLLAGGQAGWAMNGLASLVTNWTGLVGLA</sequence>
<comment type="caution">
    <text evidence="2">The sequence shown here is derived from an EMBL/GenBank/DDBJ whole genome shotgun (WGS) entry which is preliminary data.</text>
</comment>
<feature type="region of interest" description="Disordered" evidence="1">
    <location>
        <begin position="1"/>
        <end position="21"/>
    </location>
</feature>
<dbReference type="AlphaFoldDB" id="A0A6G1CPE0"/>
<organism evidence="2 3">
    <name type="scientific">Oryza meyeriana var. granulata</name>
    <dbReference type="NCBI Taxonomy" id="110450"/>
    <lineage>
        <taxon>Eukaryota</taxon>
        <taxon>Viridiplantae</taxon>
        <taxon>Streptophyta</taxon>
        <taxon>Embryophyta</taxon>
        <taxon>Tracheophyta</taxon>
        <taxon>Spermatophyta</taxon>
        <taxon>Magnoliopsida</taxon>
        <taxon>Liliopsida</taxon>
        <taxon>Poales</taxon>
        <taxon>Poaceae</taxon>
        <taxon>BOP clade</taxon>
        <taxon>Oryzoideae</taxon>
        <taxon>Oryzeae</taxon>
        <taxon>Oryzinae</taxon>
        <taxon>Oryza</taxon>
        <taxon>Oryza meyeriana</taxon>
    </lineage>
</organism>
<keyword evidence="3" id="KW-1185">Reference proteome</keyword>
<name>A0A6G1CPE0_9ORYZ</name>
<dbReference type="EMBL" id="SPHZ02000008">
    <property type="protein sequence ID" value="KAF0901980.1"/>
    <property type="molecule type" value="Genomic_DNA"/>
</dbReference>
<dbReference type="Proteomes" id="UP000479710">
    <property type="component" value="Unassembled WGS sequence"/>
</dbReference>
<evidence type="ECO:0000313" key="2">
    <source>
        <dbReference type="EMBL" id="KAF0901980.1"/>
    </source>
</evidence>
<proteinExistence type="predicted"/>
<evidence type="ECO:0000256" key="1">
    <source>
        <dbReference type="SAM" id="MobiDB-lite"/>
    </source>
</evidence>
<protein>
    <submittedName>
        <fullName evidence="2">Uncharacterized protein</fullName>
    </submittedName>
</protein>
<reference evidence="2 3" key="1">
    <citation type="submission" date="2019-11" db="EMBL/GenBank/DDBJ databases">
        <title>Whole genome sequence of Oryza granulata.</title>
        <authorList>
            <person name="Li W."/>
        </authorList>
    </citation>
    <scope>NUCLEOTIDE SEQUENCE [LARGE SCALE GENOMIC DNA]</scope>
    <source>
        <strain evidence="3">cv. Menghai</strain>
        <tissue evidence="2">Leaf</tissue>
    </source>
</reference>
<gene>
    <name evidence="2" type="ORF">E2562_011809</name>
</gene>